<dbReference type="SFLD" id="SFLDS00003">
    <property type="entry name" value="Haloacid_Dehalogenase"/>
    <property type="match status" value="1"/>
</dbReference>
<dbReference type="PANTHER" id="PTHR43316">
    <property type="entry name" value="HYDROLASE, HALOACID DELAHOGENASE-RELATED"/>
    <property type="match status" value="1"/>
</dbReference>
<evidence type="ECO:0000256" key="1">
    <source>
        <dbReference type="ARBA" id="ARBA00008106"/>
    </source>
</evidence>
<dbReference type="EMBL" id="BMNA01000003">
    <property type="protein sequence ID" value="GGL96279.1"/>
    <property type="molecule type" value="Genomic_DNA"/>
</dbReference>
<comment type="caution">
    <text evidence="3">The sequence shown here is derived from an EMBL/GenBank/DDBJ whole genome shotgun (WGS) entry which is preliminary data.</text>
</comment>
<dbReference type="InterPro" id="IPR023214">
    <property type="entry name" value="HAD_sf"/>
</dbReference>
<dbReference type="InterPro" id="IPR051540">
    <property type="entry name" value="S-2-haloacid_dehalogenase"/>
</dbReference>
<dbReference type="Pfam" id="PF00702">
    <property type="entry name" value="Hydrolase"/>
    <property type="match status" value="1"/>
</dbReference>
<evidence type="ECO:0000256" key="2">
    <source>
        <dbReference type="ARBA" id="ARBA00022801"/>
    </source>
</evidence>
<sequence length="219" mass="23630">MAPQVAVFDVLGTVLDERSGFRAALTAVDARLDDPDGLVDRWLDRISARVAAIAAGTAGWRPWEDLIDEGLAEVAPEVHRHHGRELATVGRRLPAWPDSARGIAALRGTCRVVALSNAGLLPLVDCSRAAGITWDAVLSAGMVRSTKPDPQVYGFLLDQLGLDPAEVVMVAAHPWDLRAAAEQGLRTAYVRRPDGEPDGRDDWDWSVGDLVELSTALRD</sequence>
<dbReference type="InterPro" id="IPR023198">
    <property type="entry name" value="PGP-like_dom2"/>
</dbReference>
<reference evidence="3" key="2">
    <citation type="submission" date="2020-09" db="EMBL/GenBank/DDBJ databases">
        <authorList>
            <person name="Sun Q."/>
            <person name="Zhou Y."/>
        </authorList>
    </citation>
    <scope>NUCLEOTIDE SEQUENCE</scope>
    <source>
        <strain evidence="3">CGMCC 4.7308</strain>
    </source>
</reference>
<evidence type="ECO:0000313" key="4">
    <source>
        <dbReference type="Proteomes" id="UP000655208"/>
    </source>
</evidence>
<accession>A0A917SS46</accession>
<dbReference type="Gene3D" id="3.40.50.1000">
    <property type="entry name" value="HAD superfamily/HAD-like"/>
    <property type="match status" value="1"/>
</dbReference>
<protein>
    <submittedName>
        <fullName evidence="3">Haloacid dehalogenase</fullName>
    </submittedName>
</protein>
<dbReference type="InterPro" id="IPR006439">
    <property type="entry name" value="HAD-SF_hydro_IA"/>
</dbReference>
<dbReference type="AlphaFoldDB" id="A0A917SS46"/>
<dbReference type="InterPro" id="IPR006328">
    <property type="entry name" value="2-HAD"/>
</dbReference>
<keyword evidence="4" id="KW-1185">Reference proteome</keyword>
<reference evidence="3" key="1">
    <citation type="journal article" date="2014" name="Int. J. Syst. Evol. Microbiol.">
        <title>Complete genome sequence of Corynebacterium casei LMG S-19264T (=DSM 44701T), isolated from a smear-ripened cheese.</title>
        <authorList>
            <consortium name="US DOE Joint Genome Institute (JGI-PGF)"/>
            <person name="Walter F."/>
            <person name="Albersmeier A."/>
            <person name="Kalinowski J."/>
            <person name="Ruckert C."/>
        </authorList>
    </citation>
    <scope>NUCLEOTIDE SEQUENCE</scope>
    <source>
        <strain evidence="3">CGMCC 4.7308</strain>
    </source>
</reference>
<dbReference type="NCBIfam" id="TIGR01428">
    <property type="entry name" value="HAD_type_II"/>
    <property type="match status" value="1"/>
</dbReference>
<keyword evidence="2" id="KW-0378">Hydrolase</keyword>
<dbReference type="PANTHER" id="PTHR43316:SF3">
    <property type="entry name" value="HALOACID DEHALOGENASE, TYPE II (AFU_ORTHOLOGUE AFUA_2G07750)-RELATED"/>
    <property type="match status" value="1"/>
</dbReference>
<organism evidence="3 4">
    <name type="scientific">Nakamurella endophytica</name>
    <dbReference type="NCBI Taxonomy" id="1748367"/>
    <lineage>
        <taxon>Bacteria</taxon>
        <taxon>Bacillati</taxon>
        <taxon>Actinomycetota</taxon>
        <taxon>Actinomycetes</taxon>
        <taxon>Nakamurellales</taxon>
        <taxon>Nakamurellaceae</taxon>
        <taxon>Nakamurella</taxon>
    </lineage>
</organism>
<dbReference type="NCBIfam" id="TIGR01493">
    <property type="entry name" value="HAD-SF-IA-v2"/>
    <property type="match status" value="1"/>
</dbReference>
<dbReference type="GO" id="GO:0019120">
    <property type="term" value="F:hydrolase activity, acting on acid halide bonds, in C-halide compounds"/>
    <property type="evidence" value="ECO:0007669"/>
    <property type="project" value="InterPro"/>
</dbReference>
<dbReference type="InterPro" id="IPR036412">
    <property type="entry name" value="HAD-like_sf"/>
</dbReference>
<proteinExistence type="inferred from homology"/>
<gene>
    <name evidence="3" type="ORF">GCM10011594_15000</name>
</gene>
<comment type="similarity">
    <text evidence="1">Belongs to the HAD-like hydrolase superfamily. S-2-haloalkanoic acid dehalogenase family.</text>
</comment>
<dbReference type="SUPFAM" id="SSF56784">
    <property type="entry name" value="HAD-like"/>
    <property type="match status" value="1"/>
</dbReference>
<dbReference type="SFLD" id="SFLDG01129">
    <property type="entry name" value="C1.5:_HAD__Beta-PGM__Phosphata"/>
    <property type="match status" value="1"/>
</dbReference>
<name>A0A917SS46_9ACTN</name>
<dbReference type="RefSeq" id="WP_188940933.1">
    <property type="nucleotide sequence ID" value="NZ_BMNA01000003.1"/>
</dbReference>
<evidence type="ECO:0000313" key="3">
    <source>
        <dbReference type="EMBL" id="GGL96279.1"/>
    </source>
</evidence>
<dbReference type="Proteomes" id="UP000655208">
    <property type="component" value="Unassembled WGS sequence"/>
</dbReference>
<dbReference type="Gene3D" id="1.10.150.240">
    <property type="entry name" value="Putative phosphatase, domain 2"/>
    <property type="match status" value="1"/>
</dbReference>